<dbReference type="EMBL" id="LDXT01000070">
    <property type="protein sequence ID" value="KRT55910.1"/>
    <property type="molecule type" value="Genomic_DNA"/>
</dbReference>
<evidence type="ECO:0000259" key="1">
    <source>
        <dbReference type="SMART" id="SM00955"/>
    </source>
</evidence>
<dbReference type="Gene3D" id="1.10.10.10">
    <property type="entry name" value="Winged helix-like DNA-binding domain superfamily/Winged helix DNA-binding domain"/>
    <property type="match status" value="1"/>
</dbReference>
<evidence type="ECO:0000313" key="2">
    <source>
        <dbReference type="EMBL" id="KRT55910.1"/>
    </source>
</evidence>
<dbReference type="InterPro" id="IPR050180">
    <property type="entry name" value="RNR_Ribonuclease"/>
</dbReference>
<protein>
    <submittedName>
        <fullName evidence="2">Exoribonuclease R</fullName>
    </submittedName>
</protein>
<dbReference type="Proteomes" id="UP000051634">
    <property type="component" value="Unassembled WGS sequence"/>
</dbReference>
<dbReference type="Pfam" id="PF23161">
    <property type="entry name" value="HTH_RNase_II"/>
    <property type="match status" value="1"/>
</dbReference>
<reference evidence="2 3" key="1">
    <citation type="submission" date="2015-11" db="EMBL/GenBank/DDBJ databases">
        <title>The genome of Candidatus Endoriftia persephone in Ridgeia piscesae and population structure of the North Eastern Pacific vestimentiferan symbionts.</title>
        <authorList>
            <person name="Perez M."/>
            <person name="Juniper K.S."/>
        </authorList>
    </citation>
    <scope>NUCLEOTIDE SEQUENCE [LARGE SCALE GENOMIC DNA]</scope>
    <source>
        <strain evidence="2">Ind11</strain>
    </source>
</reference>
<evidence type="ECO:0000313" key="3">
    <source>
        <dbReference type="Proteomes" id="UP000051634"/>
    </source>
</evidence>
<dbReference type="GO" id="GO:0003723">
    <property type="term" value="F:RNA binding"/>
    <property type="evidence" value="ECO:0007669"/>
    <property type="project" value="InterPro"/>
</dbReference>
<dbReference type="InterPro" id="IPR012340">
    <property type="entry name" value="NA-bd_OB-fold"/>
</dbReference>
<dbReference type="InterPro" id="IPR001900">
    <property type="entry name" value="RNase_II/R"/>
</dbReference>
<dbReference type="AlphaFoldDB" id="A0A0T5YZY8"/>
<dbReference type="Gene3D" id="2.40.50.140">
    <property type="entry name" value="Nucleic acid-binding proteins"/>
    <property type="match status" value="1"/>
</dbReference>
<keyword evidence="3" id="KW-1185">Reference proteome</keyword>
<dbReference type="Pfam" id="PF18614">
    <property type="entry name" value="RNase_II_C_S1"/>
    <property type="match status" value="1"/>
</dbReference>
<organism evidence="2 3">
    <name type="scientific">endosymbiont of Ridgeia piscesae</name>
    <dbReference type="NCBI Taxonomy" id="54398"/>
    <lineage>
        <taxon>Bacteria</taxon>
        <taxon>Pseudomonadati</taxon>
        <taxon>Pseudomonadota</taxon>
        <taxon>Gammaproteobacteria</taxon>
        <taxon>sulfur-oxidizing symbionts</taxon>
    </lineage>
</organism>
<dbReference type="SUPFAM" id="SSF50249">
    <property type="entry name" value="Nucleic acid-binding proteins"/>
    <property type="match status" value="2"/>
</dbReference>
<dbReference type="PANTHER" id="PTHR23355">
    <property type="entry name" value="RIBONUCLEASE"/>
    <property type="match status" value="1"/>
</dbReference>
<dbReference type="PATRIC" id="fig|54398.3.peg.822"/>
<dbReference type="SMART" id="SM00955">
    <property type="entry name" value="RNB"/>
    <property type="match status" value="1"/>
</dbReference>
<dbReference type="PANTHER" id="PTHR23355:SF42">
    <property type="entry name" value="RIBONUCLEASE II, CHLOROPLASTIC_MITOCHONDRIAL"/>
    <property type="match status" value="1"/>
</dbReference>
<comment type="caution">
    <text evidence="2">The sequence shown here is derived from an EMBL/GenBank/DDBJ whole genome shotgun (WGS) entry which is preliminary data.</text>
</comment>
<sequence>MSKPSVGSLVLYKIRPAKVIEISDKIEIELEGGKRKRVRDKDVVLLHPGPLTSFKDLTPQQGEIEENWELLDGSETEIGEFSELVFGDYTPATAWAAWELVTDGLYFEGTPGAIRARPADLVHAEREQRQAKAAEAQAWEAFVERVEQGQLLPEDNKAMGEVEALALRRRENSRILKALGFQESPLNAHRLLVKTGYWSQNENPYPRRMGVQMETPQQPVPALPEEQRLDLTHLTAYAIDDAGNQDPDDAVSLDDERIWVHVADAAALVAPESEIDIEARSRGSNLYSPEQIVPMLPLGITHLLGLGLQQESPALSIGFLLSEAGEVMDVRLQLTRLKVERLSYDEADKRLEEPLLAALQQKAACYRARRKAAGAAFIQLPEVKIRATEEGVAITPLPALKSREMITDLMLMAGGAVAIYCSDNEIPVPFATQAPPDTPASPQDLAAMYAYVRKFKPTQVKTQPEPHSGLGLQRYTRATSPLRRYSDLLTHQQLRAHLKGEPLLDIHTISERISQAELGSMSIRKAERQSNNHWRMVYLRDHPKWQGEGVVVAIEGERASVLIPELAMEARVRMKSKPALNSVVKIAPREVDLPDLACYFRVLG</sequence>
<name>A0A0T5YZY8_9GAMM</name>
<dbReference type="InterPro" id="IPR040596">
    <property type="entry name" value="RNase_II_C_S1"/>
</dbReference>
<dbReference type="GO" id="GO:0000175">
    <property type="term" value="F:3'-5'-RNA exonuclease activity"/>
    <property type="evidence" value="ECO:0007669"/>
    <property type="project" value="TreeGrafter"/>
</dbReference>
<dbReference type="InterPro" id="IPR056404">
    <property type="entry name" value="HTH_RNase_II"/>
</dbReference>
<accession>A0A0T5YZY8</accession>
<dbReference type="GO" id="GO:0000932">
    <property type="term" value="C:P-body"/>
    <property type="evidence" value="ECO:0007669"/>
    <property type="project" value="TreeGrafter"/>
</dbReference>
<dbReference type="InterPro" id="IPR036388">
    <property type="entry name" value="WH-like_DNA-bd_sf"/>
</dbReference>
<dbReference type="GO" id="GO:0006402">
    <property type="term" value="P:mRNA catabolic process"/>
    <property type="evidence" value="ECO:0007669"/>
    <property type="project" value="TreeGrafter"/>
</dbReference>
<dbReference type="Pfam" id="PF00773">
    <property type="entry name" value="RNB"/>
    <property type="match status" value="1"/>
</dbReference>
<dbReference type="RefSeq" id="WP_060528233.1">
    <property type="nucleotide sequence ID" value="NZ_KQ557119.1"/>
</dbReference>
<gene>
    <name evidence="2" type="ORF">Ga0074115_12719</name>
</gene>
<proteinExistence type="predicted"/>
<feature type="domain" description="RNB" evidence="1">
    <location>
        <begin position="228"/>
        <end position="500"/>
    </location>
</feature>